<reference evidence="8" key="1">
    <citation type="submission" date="2016-12" db="EMBL/GenBank/DDBJ databases">
        <authorList>
            <person name="Varghese N."/>
            <person name="Submissions S."/>
        </authorList>
    </citation>
    <scope>NUCLEOTIDE SEQUENCE [LARGE SCALE GENOMIC DNA]</scope>
    <source>
        <strain evidence="8">DSM 11544</strain>
    </source>
</reference>
<dbReference type="STRING" id="1121395.SAMN02745215_05136"/>
<comment type="similarity">
    <text evidence="2">Belongs to the methyl-accepting chemotaxis (MCP) protein family.</text>
</comment>
<evidence type="ECO:0000256" key="4">
    <source>
        <dbReference type="SAM" id="Phobius"/>
    </source>
</evidence>
<dbReference type="GO" id="GO:0007165">
    <property type="term" value="P:signal transduction"/>
    <property type="evidence" value="ECO:0007669"/>
    <property type="project" value="UniProtKB-KW"/>
</dbReference>
<protein>
    <submittedName>
        <fullName evidence="7">Methyl-accepting chemotaxis sensory transducer</fullName>
    </submittedName>
</protein>
<dbReference type="Pfam" id="PF12729">
    <property type="entry name" value="4HB_MCP_1"/>
    <property type="match status" value="1"/>
</dbReference>
<evidence type="ECO:0000313" key="7">
    <source>
        <dbReference type="EMBL" id="SHN88077.1"/>
    </source>
</evidence>
<feature type="domain" description="HAMP" evidence="6">
    <location>
        <begin position="219"/>
        <end position="274"/>
    </location>
</feature>
<proteinExistence type="inferred from homology"/>
<keyword evidence="8" id="KW-1185">Reference proteome</keyword>
<dbReference type="GO" id="GO:0006935">
    <property type="term" value="P:chemotaxis"/>
    <property type="evidence" value="ECO:0007669"/>
    <property type="project" value="InterPro"/>
</dbReference>
<evidence type="ECO:0000256" key="2">
    <source>
        <dbReference type="ARBA" id="ARBA00029447"/>
    </source>
</evidence>
<dbReference type="InterPro" id="IPR004090">
    <property type="entry name" value="Chemotax_Me-accpt_rcpt"/>
</dbReference>
<feature type="transmembrane region" description="Helical" evidence="4">
    <location>
        <begin position="195"/>
        <end position="217"/>
    </location>
</feature>
<dbReference type="InterPro" id="IPR004089">
    <property type="entry name" value="MCPsignal_dom"/>
</dbReference>
<accession>A0A1M7UYS8</accession>
<dbReference type="PROSITE" id="PS50885">
    <property type="entry name" value="HAMP"/>
    <property type="match status" value="1"/>
</dbReference>
<dbReference type="SUPFAM" id="SSF58104">
    <property type="entry name" value="Methyl-accepting chemotaxis protein (MCP) signaling domain"/>
    <property type="match status" value="1"/>
</dbReference>
<keyword evidence="4" id="KW-0812">Transmembrane</keyword>
<dbReference type="Gene3D" id="1.10.287.950">
    <property type="entry name" value="Methyl-accepting chemotaxis protein"/>
    <property type="match status" value="1"/>
</dbReference>
<dbReference type="InterPro" id="IPR024478">
    <property type="entry name" value="HlyB_4HB_MCP"/>
</dbReference>
<evidence type="ECO:0000256" key="1">
    <source>
        <dbReference type="ARBA" id="ARBA00023224"/>
    </source>
</evidence>
<evidence type="ECO:0000313" key="8">
    <source>
        <dbReference type="Proteomes" id="UP000184010"/>
    </source>
</evidence>
<dbReference type="Pfam" id="PF00672">
    <property type="entry name" value="HAMP"/>
    <property type="match status" value="1"/>
</dbReference>
<dbReference type="CDD" id="cd06225">
    <property type="entry name" value="HAMP"/>
    <property type="match status" value="1"/>
</dbReference>
<organism evidence="7 8">
    <name type="scientific">Desulfitobacterium chlororespirans DSM 11544</name>
    <dbReference type="NCBI Taxonomy" id="1121395"/>
    <lineage>
        <taxon>Bacteria</taxon>
        <taxon>Bacillati</taxon>
        <taxon>Bacillota</taxon>
        <taxon>Clostridia</taxon>
        <taxon>Eubacteriales</taxon>
        <taxon>Desulfitobacteriaceae</taxon>
        <taxon>Desulfitobacterium</taxon>
    </lineage>
</organism>
<keyword evidence="4" id="KW-1133">Transmembrane helix</keyword>
<keyword evidence="1 3" id="KW-0807">Transducer</keyword>
<dbReference type="Proteomes" id="UP000184010">
    <property type="component" value="Unassembled WGS sequence"/>
</dbReference>
<dbReference type="RefSeq" id="WP_072775188.1">
    <property type="nucleotide sequence ID" value="NZ_FRDN01000022.1"/>
</dbReference>
<dbReference type="AlphaFoldDB" id="A0A1M7UYS8"/>
<dbReference type="Gene3D" id="1.10.8.500">
    <property type="entry name" value="HAMP domain in histidine kinase"/>
    <property type="match status" value="1"/>
</dbReference>
<name>A0A1M7UYS8_9FIRM</name>
<dbReference type="GO" id="GO:0004888">
    <property type="term" value="F:transmembrane signaling receptor activity"/>
    <property type="evidence" value="ECO:0007669"/>
    <property type="project" value="InterPro"/>
</dbReference>
<dbReference type="PRINTS" id="PR00260">
    <property type="entry name" value="CHEMTRNSDUCR"/>
</dbReference>
<dbReference type="Pfam" id="PF00015">
    <property type="entry name" value="MCPsignal"/>
    <property type="match status" value="1"/>
</dbReference>
<dbReference type="PANTHER" id="PTHR32089">
    <property type="entry name" value="METHYL-ACCEPTING CHEMOTAXIS PROTEIN MCPB"/>
    <property type="match status" value="1"/>
</dbReference>
<evidence type="ECO:0000256" key="3">
    <source>
        <dbReference type="PROSITE-ProRule" id="PRU00284"/>
    </source>
</evidence>
<sequence length="580" mass="62864">MGWFINLKTSRKLLICFLLMALLILTVGITGLLNLGKVNNNIKKITMDGIQPILILEDLNKSFVKGAAELAGVVWESQVAEDSALIGDSRRAIARSIEDNEHNDILLQQFQTLNLTDEEKELLAEFKREEAVYRDLREKALTAVELKSYALAGDFNQQAGLQQAKVEGIIDQMIECSLAYNEELQRASEQDFAKAGMVIMILTACGFVLALLFSLLLGRMLSRPILAAVEQAELFAQGDFSTDQQRAFLGRKDEIGQLAQAYDEIDSNMSRLLEQVMAAAEDLKTVGAELSVSAEELNAQGQNINAGAEQIAAGMEETAASAQEMLASGEEISNGAGRLAGKAAEGSRIVQDIEKKAQQMRANAEASRGATLSMYQQKQAEILAAIKNGEVVQEIRIMAETIDGIAGQTNLLALNAAIEAARAGEQGRGFAVVAEEVRKLAEQSAQTVAGIHAVISKVTEAFSQLSRNSSDVLSFMEEKVIPDYEVLVEAEGQYARDAHRVGTLVEDFAATSEQMLAAIEQMSNAIQTVSASVQESTGSSQEIAHNMSRMAGVMEQVARAAHSQAEHAMNLNTMVEKFKI</sequence>
<feature type="domain" description="Methyl-accepting transducer" evidence="5">
    <location>
        <begin position="293"/>
        <end position="544"/>
    </location>
</feature>
<dbReference type="PANTHER" id="PTHR32089:SF112">
    <property type="entry name" value="LYSOZYME-LIKE PROTEIN-RELATED"/>
    <property type="match status" value="1"/>
</dbReference>
<dbReference type="SMART" id="SM00283">
    <property type="entry name" value="MA"/>
    <property type="match status" value="1"/>
</dbReference>
<dbReference type="EMBL" id="FRDN01000022">
    <property type="protein sequence ID" value="SHN88077.1"/>
    <property type="molecule type" value="Genomic_DNA"/>
</dbReference>
<evidence type="ECO:0000259" key="6">
    <source>
        <dbReference type="PROSITE" id="PS50885"/>
    </source>
</evidence>
<dbReference type="GO" id="GO:0016020">
    <property type="term" value="C:membrane"/>
    <property type="evidence" value="ECO:0007669"/>
    <property type="project" value="InterPro"/>
</dbReference>
<evidence type="ECO:0000259" key="5">
    <source>
        <dbReference type="PROSITE" id="PS50111"/>
    </source>
</evidence>
<dbReference type="PROSITE" id="PS50111">
    <property type="entry name" value="CHEMOTAXIS_TRANSDUC_2"/>
    <property type="match status" value="1"/>
</dbReference>
<gene>
    <name evidence="7" type="ORF">SAMN02745215_05136</name>
</gene>
<dbReference type="InterPro" id="IPR003660">
    <property type="entry name" value="HAMP_dom"/>
</dbReference>
<keyword evidence="4" id="KW-0472">Membrane</keyword>